<feature type="transmembrane region" description="Helical" evidence="1">
    <location>
        <begin position="167"/>
        <end position="186"/>
    </location>
</feature>
<evidence type="ECO:0000259" key="2">
    <source>
        <dbReference type="Pfam" id="PF05569"/>
    </source>
</evidence>
<dbReference type="PANTHER" id="PTHR34978">
    <property type="entry name" value="POSSIBLE SENSOR-TRANSDUCER PROTEIN BLAR"/>
    <property type="match status" value="1"/>
</dbReference>
<evidence type="ECO:0000313" key="3">
    <source>
        <dbReference type="EMBL" id="MBM7591390.1"/>
    </source>
</evidence>
<dbReference type="CDD" id="cd07326">
    <property type="entry name" value="M56_BlaR1_MecR1_like"/>
    <property type="match status" value="1"/>
</dbReference>
<gene>
    <name evidence="3" type="ORF">JOD01_003029</name>
</gene>
<dbReference type="InterPro" id="IPR052173">
    <property type="entry name" value="Beta-lactam_resp_regulator"/>
</dbReference>
<comment type="caution">
    <text evidence="3">The sequence shown here is derived from an EMBL/GenBank/DDBJ whole genome shotgun (WGS) entry which is preliminary data.</text>
</comment>
<protein>
    <submittedName>
        <fullName evidence="3">Beta-lactamase regulating signal transducer with metallopeptidase domain</fullName>
    </submittedName>
</protein>
<accession>A0A939BQ98</accession>
<dbReference type="RefSeq" id="WP_204519099.1">
    <property type="nucleotide sequence ID" value="NZ_BAABIN010000031.1"/>
</dbReference>
<feature type="transmembrane region" description="Helical" evidence="1">
    <location>
        <begin position="9"/>
        <end position="33"/>
    </location>
</feature>
<organism evidence="3 4">
    <name type="scientific">Brevibacillus fulvus</name>
    <dbReference type="NCBI Taxonomy" id="1125967"/>
    <lineage>
        <taxon>Bacteria</taxon>
        <taxon>Bacillati</taxon>
        <taxon>Bacillota</taxon>
        <taxon>Bacilli</taxon>
        <taxon>Bacillales</taxon>
        <taxon>Paenibacillaceae</taxon>
        <taxon>Brevibacillus</taxon>
    </lineage>
</organism>
<reference evidence="3" key="1">
    <citation type="submission" date="2021-01" db="EMBL/GenBank/DDBJ databases">
        <title>Genomic Encyclopedia of Type Strains, Phase IV (KMG-IV): sequencing the most valuable type-strain genomes for metagenomic binning, comparative biology and taxonomic classification.</title>
        <authorList>
            <person name="Goeker M."/>
        </authorList>
    </citation>
    <scope>NUCLEOTIDE SEQUENCE</scope>
    <source>
        <strain evidence="3">DSM 25523</strain>
    </source>
</reference>
<name>A0A939BQ98_9BACL</name>
<evidence type="ECO:0000313" key="4">
    <source>
        <dbReference type="Proteomes" id="UP000717624"/>
    </source>
</evidence>
<dbReference type="InterPro" id="IPR008756">
    <property type="entry name" value="Peptidase_M56"/>
</dbReference>
<proteinExistence type="predicted"/>
<keyword evidence="1" id="KW-0472">Membrane</keyword>
<feature type="domain" description="Peptidase M56" evidence="2">
    <location>
        <begin position="55"/>
        <end position="245"/>
    </location>
</feature>
<dbReference type="AlphaFoldDB" id="A0A939BQ98"/>
<feature type="transmembrane region" description="Helical" evidence="1">
    <location>
        <begin position="111"/>
        <end position="130"/>
    </location>
</feature>
<dbReference type="EMBL" id="JAFBEB010000011">
    <property type="protein sequence ID" value="MBM7591390.1"/>
    <property type="molecule type" value="Genomic_DNA"/>
</dbReference>
<feature type="transmembrane region" description="Helical" evidence="1">
    <location>
        <begin position="53"/>
        <end position="76"/>
    </location>
</feature>
<sequence length="282" mass="32647">MGKMRSKLVFAIAISIAGMLIAQMVLYTLHMVFHWDTRFNLIQVCHSFLRKWGMVSLSYALNALVLYTLLLAVLLVGRQIYLTVRFTRQFQRLADWSVTGRLCQRYKLRDNSLLVIAYPTPLAFTMGFLYPKIVLSDALLQLLDDNELDAVVFHERFHQKHRDPLKTFLLTVCAAVLWYVPILSWLRSHYQMLREVLADREAINRIGTAADLGSALLKLWKKSRQAALPFVHVSFADSIINYRIRHILNPSAELSFPLPVRQLLISFQVFVLLCFLFCMARL</sequence>
<feature type="transmembrane region" description="Helical" evidence="1">
    <location>
        <begin position="264"/>
        <end position="280"/>
    </location>
</feature>
<dbReference type="Proteomes" id="UP000717624">
    <property type="component" value="Unassembled WGS sequence"/>
</dbReference>
<keyword evidence="4" id="KW-1185">Reference proteome</keyword>
<dbReference type="Gene3D" id="3.30.2010.10">
    <property type="entry name" value="Metalloproteases ('zincins'), catalytic domain"/>
    <property type="match status" value="1"/>
</dbReference>
<evidence type="ECO:0000256" key="1">
    <source>
        <dbReference type="SAM" id="Phobius"/>
    </source>
</evidence>
<keyword evidence="1" id="KW-0812">Transmembrane</keyword>
<keyword evidence="1" id="KW-1133">Transmembrane helix</keyword>
<dbReference type="Pfam" id="PF05569">
    <property type="entry name" value="Peptidase_M56"/>
    <property type="match status" value="1"/>
</dbReference>
<dbReference type="PANTHER" id="PTHR34978:SF3">
    <property type="entry name" value="SLR0241 PROTEIN"/>
    <property type="match status" value="1"/>
</dbReference>